<dbReference type="PANTHER" id="PTHR34574:SF13">
    <property type="entry name" value="EF-HAND DOMAIN-CONTAINING PROTEIN"/>
    <property type="match status" value="1"/>
</dbReference>
<dbReference type="PROSITE" id="PS00018">
    <property type="entry name" value="EF_HAND_1"/>
    <property type="match status" value="1"/>
</dbReference>
<dbReference type="InParanoid" id="A0A200Q353"/>
<evidence type="ECO:0008006" key="3">
    <source>
        <dbReference type="Google" id="ProtNLM"/>
    </source>
</evidence>
<comment type="caution">
    <text evidence="1">The sequence shown here is derived from an EMBL/GenBank/DDBJ whole genome shotgun (WGS) entry which is preliminary data.</text>
</comment>
<proteinExistence type="predicted"/>
<dbReference type="EMBL" id="MVGT01003199">
    <property type="protein sequence ID" value="OVA04902.1"/>
    <property type="molecule type" value="Genomic_DNA"/>
</dbReference>
<sequence>MGRDDSSTVMIMKQKKSCGGGGSNEEVAVLMEGSDMLMELTGINEQVFNNFVEHKFQQLDTDHDGKLSVKELEPSDVVADIGAALIGTVDHLPAAAHHQVLNEFTSTTNHGNNKEDNEVVIMNKTEFKEAVSDILLLGMAAAGYYLNRDDDDPIVVILRMDGEDLLDFINSPRFETEMMSIFTRIQKDMRMSSDDTSGGCGSLLRDYLRIALQQLTVDHGIPPSSDSWVMNNIIEPALGFCSSKLDDEQEIRPIIFSDHHHQLVLEEFKKVAERLVEHLKEKPVIVAHSQRTFDGSGINKLLSNKFDLDKALDMAMKELPKDCNLKLSEEYLLAVLDVLSAIVGLPRYGAINQMDKVVDGVVLKTIMKKADEGNKVIQYDGDEEEEEEKLKILMTEILRNIMLELEAKPISVFSNSVIHGPLMITSSTNNIT</sequence>
<name>A0A200Q353_MACCD</name>
<dbReference type="Proteomes" id="UP000195402">
    <property type="component" value="Unassembled WGS sequence"/>
</dbReference>
<dbReference type="OrthoDB" id="1881481at2759"/>
<dbReference type="PANTHER" id="PTHR34574">
    <property type="entry name" value="CALCIUM-BINDING EF-HAND FAMILY PROTEIN-RELATED"/>
    <property type="match status" value="1"/>
</dbReference>
<dbReference type="AlphaFoldDB" id="A0A200Q353"/>
<protein>
    <recommendedName>
        <fullName evidence="3">EF-hand domain</fullName>
    </recommendedName>
</protein>
<organism evidence="1 2">
    <name type="scientific">Macleaya cordata</name>
    <name type="common">Five-seeded plume-poppy</name>
    <name type="synonym">Bocconia cordata</name>
    <dbReference type="NCBI Taxonomy" id="56857"/>
    <lineage>
        <taxon>Eukaryota</taxon>
        <taxon>Viridiplantae</taxon>
        <taxon>Streptophyta</taxon>
        <taxon>Embryophyta</taxon>
        <taxon>Tracheophyta</taxon>
        <taxon>Spermatophyta</taxon>
        <taxon>Magnoliopsida</taxon>
        <taxon>Ranunculales</taxon>
        <taxon>Papaveraceae</taxon>
        <taxon>Papaveroideae</taxon>
        <taxon>Macleaya</taxon>
    </lineage>
</organism>
<dbReference type="STRING" id="56857.A0A200Q353"/>
<accession>A0A200Q353</accession>
<reference evidence="1 2" key="1">
    <citation type="journal article" date="2017" name="Mol. Plant">
        <title>The Genome of Medicinal Plant Macleaya cordata Provides New Insights into Benzylisoquinoline Alkaloids Metabolism.</title>
        <authorList>
            <person name="Liu X."/>
            <person name="Liu Y."/>
            <person name="Huang P."/>
            <person name="Ma Y."/>
            <person name="Qing Z."/>
            <person name="Tang Q."/>
            <person name="Cao H."/>
            <person name="Cheng P."/>
            <person name="Zheng Y."/>
            <person name="Yuan Z."/>
            <person name="Zhou Y."/>
            <person name="Liu J."/>
            <person name="Tang Z."/>
            <person name="Zhuo Y."/>
            <person name="Zhang Y."/>
            <person name="Yu L."/>
            <person name="Huang J."/>
            <person name="Yang P."/>
            <person name="Peng Q."/>
            <person name="Zhang J."/>
            <person name="Jiang W."/>
            <person name="Zhang Z."/>
            <person name="Lin K."/>
            <person name="Ro D.K."/>
            <person name="Chen X."/>
            <person name="Xiong X."/>
            <person name="Shang Y."/>
            <person name="Huang S."/>
            <person name="Zeng J."/>
        </authorList>
    </citation>
    <scope>NUCLEOTIDE SEQUENCE [LARGE SCALE GENOMIC DNA]</scope>
    <source>
        <strain evidence="2">cv. BLH2017</strain>
        <tissue evidence="1">Root</tissue>
    </source>
</reference>
<gene>
    <name evidence="1" type="ORF">BVC80_8873g6</name>
</gene>
<evidence type="ECO:0000313" key="1">
    <source>
        <dbReference type="EMBL" id="OVA04902.1"/>
    </source>
</evidence>
<evidence type="ECO:0000313" key="2">
    <source>
        <dbReference type="Proteomes" id="UP000195402"/>
    </source>
</evidence>
<dbReference type="InterPro" id="IPR018247">
    <property type="entry name" value="EF_Hand_1_Ca_BS"/>
</dbReference>
<dbReference type="OMA" id="PRFETEM"/>
<keyword evidence="2" id="KW-1185">Reference proteome</keyword>